<keyword evidence="7" id="KW-1185">Reference proteome</keyword>
<dbReference type="Pfam" id="PF01702">
    <property type="entry name" value="TGT"/>
    <property type="match status" value="1"/>
</dbReference>
<comment type="cofactor">
    <cofactor evidence="4">
        <name>Zn(2+)</name>
        <dbReference type="ChEBI" id="CHEBI:29105"/>
    </cofactor>
    <text evidence="4">Binds 1 zinc ion per subunit.</text>
</comment>
<name>A0A5C1QHN3_9SPIO</name>
<dbReference type="Gene3D" id="3.20.20.105">
    <property type="entry name" value="Queuine tRNA-ribosyltransferase-like"/>
    <property type="match status" value="1"/>
</dbReference>
<dbReference type="InterPro" id="IPR036511">
    <property type="entry name" value="TGT-like_sf"/>
</dbReference>
<dbReference type="NCBIfam" id="TIGR00449">
    <property type="entry name" value="tgt_general"/>
    <property type="match status" value="1"/>
</dbReference>
<dbReference type="HAMAP" id="MF_00168">
    <property type="entry name" value="Q_tRNA_Tgt"/>
    <property type="match status" value="1"/>
</dbReference>
<comment type="catalytic activity">
    <reaction evidence="4">
        <text>7-aminomethyl-7-carbaguanine + guanosine(34) in tRNA = 7-aminomethyl-7-carbaguanosine(34) in tRNA + guanine</text>
        <dbReference type="Rhea" id="RHEA:24104"/>
        <dbReference type="Rhea" id="RHEA-COMP:10341"/>
        <dbReference type="Rhea" id="RHEA-COMP:10342"/>
        <dbReference type="ChEBI" id="CHEBI:16235"/>
        <dbReference type="ChEBI" id="CHEBI:58703"/>
        <dbReference type="ChEBI" id="CHEBI:74269"/>
        <dbReference type="ChEBI" id="CHEBI:82833"/>
        <dbReference type="EC" id="2.4.2.29"/>
    </reaction>
</comment>
<comment type="similarity">
    <text evidence="4">Belongs to the queuine tRNA-ribosyltransferase family.</text>
</comment>
<keyword evidence="4" id="KW-0479">Metal-binding</keyword>
<evidence type="ECO:0000256" key="1">
    <source>
        <dbReference type="ARBA" id="ARBA00022676"/>
    </source>
</evidence>
<proteinExistence type="inferred from homology"/>
<dbReference type="GO" id="GO:0005737">
    <property type="term" value="C:cytoplasm"/>
    <property type="evidence" value="ECO:0007669"/>
    <property type="project" value="TreeGrafter"/>
</dbReference>
<dbReference type="NCBIfam" id="TIGR00430">
    <property type="entry name" value="Q_tRNA_tgt"/>
    <property type="match status" value="1"/>
</dbReference>
<keyword evidence="3 4" id="KW-0819">tRNA processing</keyword>
<evidence type="ECO:0000256" key="3">
    <source>
        <dbReference type="ARBA" id="ARBA00022694"/>
    </source>
</evidence>
<keyword evidence="4" id="KW-0671">Queuosine biosynthesis</keyword>
<feature type="binding site" evidence="4">
    <location>
        <position position="307"/>
    </location>
    <ligand>
        <name>Zn(2+)</name>
        <dbReference type="ChEBI" id="CHEBI:29105"/>
    </ligand>
</feature>
<protein>
    <recommendedName>
        <fullName evidence="4">Queuine tRNA-ribosyltransferase</fullName>
        <ecNumber evidence="4">2.4.2.29</ecNumber>
    </recommendedName>
    <alternativeName>
        <fullName evidence="4">Guanine insertion enzyme</fullName>
    </alternativeName>
    <alternativeName>
        <fullName evidence="4">tRNA-guanine transglycosylase</fullName>
    </alternativeName>
</protein>
<dbReference type="InterPro" id="IPR050076">
    <property type="entry name" value="ArchSynthase1/Queuine_TRR"/>
</dbReference>
<feature type="region of interest" description="RNA binding" evidence="4">
    <location>
        <begin position="248"/>
        <end position="254"/>
    </location>
</feature>
<evidence type="ECO:0000313" key="7">
    <source>
        <dbReference type="Proteomes" id="UP000324209"/>
    </source>
</evidence>
<dbReference type="PANTHER" id="PTHR46499:SF1">
    <property type="entry name" value="QUEUINE TRNA-RIBOSYLTRANSFERASE"/>
    <property type="match status" value="1"/>
</dbReference>
<comment type="function">
    <text evidence="4">Catalyzes the base-exchange of a guanine (G) residue with the queuine precursor 7-aminomethyl-7-deazaguanine (PreQ1) at position 34 (anticodon wobble position) in tRNAs with GU(N) anticodons (tRNA-Asp, -Asn, -His and -Tyr). Catalysis occurs through a double-displacement mechanism. The nucleophile active site attacks the C1' of nucleotide 34 to detach the guanine base from the RNA, forming a covalent enzyme-RNA intermediate. The proton acceptor active site deprotonates the incoming PreQ1, allowing a nucleophilic attack on the C1' of the ribose to form the product. After dissociation, two additional enzymatic reactions on the tRNA convert PreQ1 to queuine (Q), resulting in the hypermodified nucleoside queuosine (7-(((4,5-cis-dihydroxy-2-cyclopenten-1-yl)amino)methyl)-7-deazaguanosine).</text>
</comment>
<feature type="binding site" evidence="4">
    <location>
        <begin position="90"/>
        <end position="94"/>
    </location>
    <ligand>
        <name>substrate</name>
    </ligand>
</feature>
<feature type="domain" description="tRNA-guanine(15) transglycosylase-like" evidence="5">
    <location>
        <begin position="12"/>
        <end position="368"/>
    </location>
</feature>
<evidence type="ECO:0000256" key="2">
    <source>
        <dbReference type="ARBA" id="ARBA00022679"/>
    </source>
</evidence>
<dbReference type="GO" id="GO:0008479">
    <property type="term" value="F:tRNA-guanosine(34) queuine transglycosylase activity"/>
    <property type="evidence" value="ECO:0007669"/>
    <property type="project" value="UniProtKB-UniRule"/>
</dbReference>
<organism evidence="6 7">
    <name type="scientific">Oceanispirochaeta crateris</name>
    <dbReference type="NCBI Taxonomy" id="2518645"/>
    <lineage>
        <taxon>Bacteria</taxon>
        <taxon>Pseudomonadati</taxon>
        <taxon>Spirochaetota</taxon>
        <taxon>Spirochaetia</taxon>
        <taxon>Spirochaetales</taxon>
        <taxon>Spirochaetaceae</taxon>
        <taxon>Oceanispirochaeta</taxon>
    </lineage>
</organism>
<dbReference type="UniPathway" id="UPA00392"/>
<feature type="binding site" evidence="4">
    <location>
        <position position="217"/>
    </location>
    <ligand>
        <name>substrate</name>
    </ligand>
</feature>
<evidence type="ECO:0000259" key="5">
    <source>
        <dbReference type="Pfam" id="PF01702"/>
    </source>
</evidence>
<dbReference type="GO" id="GO:0046872">
    <property type="term" value="F:metal ion binding"/>
    <property type="evidence" value="ECO:0007669"/>
    <property type="project" value="UniProtKB-KW"/>
</dbReference>
<dbReference type="KEGG" id="ock:EXM22_06440"/>
<dbReference type="AlphaFoldDB" id="A0A5C1QHN3"/>
<comment type="pathway">
    <text evidence="4">tRNA modification; tRNA-queuosine biosynthesis.</text>
</comment>
<keyword evidence="4" id="KW-0862">Zinc</keyword>
<sequence length="373" mass="42569">MIDIKYRDPSCRGRGGILHLPHGDVEIPAFMPVGTNGTVKAVKHDSVADMGYTLILGNTYHLYLRPGMEVIKAAGGLHEFSGWKHNILTDSGGFQVFSLAPFRKIREEGVRFRSHIDGAYHEFTPEKVVEIQETLGSDIQMALDICTEPGISHKDALKALEITTRWASRAKKRWENCRDDYEGKLFGIIQGNFYEDLRKRSAEEILELDTPGIAIGGLSVGESPQMFRDYLHYTSQFLPEDKPRYVMGIGTPDYMLEAVEAGIDMFDCVYPTRIARNGTCFTLDGNLALKNEQFRLDQQPIEPSCTCPVCQQYSRSYLRHLFKAKEILGPMLVTEHNLHFLYQFMAEVRLSLKEGRFLQYKKSFLDRFSKRTF</sequence>
<accession>A0A5C1QHN3</accession>
<dbReference type="InterPro" id="IPR004803">
    <property type="entry name" value="TGT"/>
</dbReference>
<dbReference type="SUPFAM" id="SSF51713">
    <property type="entry name" value="tRNA-guanine transglycosylase"/>
    <property type="match status" value="1"/>
</dbReference>
<feature type="binding site" evidence="4">
    <location>
        <position position="144"/>
    </location>
    <ligand>
        <name>substrate</name>
    </ligand>
</feature>
<feature type="binding site" evidence="4">
    <location>
        <position position="336"/>
    </location>
    <ligand>
        <name>Zn(2+)</name>
        <dbReference type="ChEBI" id="CHEBI:29105"/>
    </ligand>
</feature>
<feature type="binding site" evidence="4">
    <location>
        <position position="190"/>
    </location>
    <ligand>
        <name>substrate</name>
    </ligand>
</feature>
<feature type="region of interest" description="RNA binding; important for wobble base 34 recognition" evidence="4">
    <location>
        <begin position="272"/>
        <end position="276"/>
    </location>
</feature>
<dbReference type="Proteomes" id="UP000324209">
    <property type="component" value="Chromosome"/>
</dbReference>
<keyword evidence="2 4" id="KW-0808">Transferase</keyword>
<evidence type="ECO:0000256" key="4">
    <source>
        <dbReference type="HAMAP-Rule" id="MF_00168"/>
    </source>
</evidence>
<comment type="subunit">
    <text evidence="4">Homodimer. Within each dimer, one monomer is responsible for RNA recognition and catalysis, while the other monomer binds to the replacement base PreQ1.</text>
</comment>
<dbReference type="EMBL" id="CP036150">
    <property type="protein sequence ID" value="QEN07643.1"/>
    <property type="molecule type" value="Genomic_DNA"/>
</dbReference>
<feature type="active site" description="Proton acceptor" evidence="4">
    <location>
        <position position="90"/>
    </location>
</feature>
<dbReference type="PANTHER" id="PTHR46499">
    <property type="entry name" value="QUEUINE TRNA-RIBOSYLTRANSFERASE"/>
    <property type="match status" value="1"/>
</dbReference>
<feature type="binding site" evidence="4">
    <location>
        <position position="310"/>
    </location>
    <ligand>
        <name>Zn(2+)</name>
        <dbReference type="ChEBI" id="CHEBI:29105"/>
    </ligand>
</feature>
<dbReference type="OrthoDB" id="9805417at2"/>
<dbReference type="InterPro" id="IPR002616">
    <property type="entry name" value="tRNA_ribo_trans-like"/>
</dbReference>
<gene>
    <name evidence="4" type="primary">tgt</name>
    <name evidence="6" type="ORF">EXM22_06440</name>
</gene>
<feature type="binding site" evidence="4">
    <location>
        <position position="305"/>
    </location>
    <ligand>
        <name>Zn(2+)</name>
        <dbReference type="ChEBI" id="CHEBI:29105"/>
    </ligand>
</feature>
<feature type="active site" description="Nucleophile" evidence="4">
    <location>
        <position position="267"/>
    </location>
</feature>
<dbReference type="EC" id="2.4.2.29" evidence="4"/>
<keyword evidence="1 4" id="KW-0328">Glycosyltransferase</keyword>
<dbReference type="RefSeq" id="WP_149485723.1">
    <property type="nucleotide sequence ID" value="NZ_CP036150.1"/>
</dbReference>
<dbReference type="GO" id="GO:0008616">
    <property type="term" value="P:tRNA queuosine(34) biosynthetic process"/>
    <property type="evidence" value="ECO:0007669"/>
    <property type="project" value="UniProtKB-UniRule"/>
</dbReference>
<evidence type="ECO:0000313" key="6">
    <source>
        <dbReference type="EMBL" id="QEN07643.1"/>
    </source>
</evidence>
<reference evidence="6 7" key="1">
    <citation type="submission" date="2019-02" db="EMBL/GenBank/DDBJ databases">
        <title>Complete Genome Sequence and Methylome Analysis of free living Spirochaetas.</title>
        <authorList>
            <person name="Fomenkov A."/>
            <person name="Dubinina G."/>
            <person name="Leshcheva N."/>
            <person name="Mikheeva N."/>
            <person name="Grabovich M."/>
            <person name="Vincze T."/>
            <person name="Roberts R.J."/>
        </authorList>
    </citation>
    <scope>NUCLEOTIDE SEQUENCE [LARGE SCALE GENOMIC DNA]</scope>
    <source>
        <strain evidence="6 7">K2</strain>
    </source>
</reference>